<dbReference type="PANTHER" id="PTHR43437:SF3">
    <property type="entry name" value="HYDROXYACYL-THIOESTER DEHYDRATASE TYPE 2, MITOCHONDRIAL"/>
    <property type="match status" value="1"/>
</dbReference>
<organism evidence="3 4">
    <name type="scientific">Cohaesibacter gelatinilyticus</name>
    <dbReference type="NCBI Taxonomy" id="372072"/>
    <lineage>
        <taxon>Bacteria</taxon>
        <taxon>Pseudomonadati</taxon>
        <taxon>Pseudomonadota</taxon>
        <taxon>Alphaproteobacteria</taxon>
        <taxon>Hyphomicrobiales</taxon>
        <taxon>Cohaesibacteraceae</taxon>
    </lineage>
</organism>
<dbReference type="FunFam" id="3.10.129.10:FF:000042">
    <property type="entry name" value="MaoC domain protein dehydratase"/>
    <property type="match status" value="1"/>
</dbReference>
<dbReference type="RefSeq" id="WP_097151603.1">
    <property type="nucleotide sequence ID" value="NZ_OBEL01000001.1"/>
</dbReference>
<evidence type="ECO:0000313" key="3">
    <source>
        <dbReference type="EMBL" id="SNZ05993.1"/>
    </source>
</evidence>
<dbReference type="Pfam" id="PF01575">
    <property type="entry name" value="MaoC_dehydratas"/>
    <property type="match status" value="1"/>
</dbReference>
<dbReference type="InterPro" id="IPR002539">
    <property type="entry name" value="MaoC-like_dom"/>
</dbReference>
<protein>
    <submittedName>
        <fullName evidence="3">3-hydroxybutyryl-CoA dehydratase</fullName>
    </submittedName>
</protein>
<name>A0A285NAQ6_9HYPH</name>
<dbReference type="AlphaFoldDB" id="A0A285NAQ6"/>
<evidence type="ECO:0000256" key="1">
    <source>
        <dbReference type="ARBA" id="ARBA00023239"/>
    </source>
</evidence>
<dbReference type="PRINTS" id="PR01483">
    <property type="entry name" value="FASYNTHASE"/>
</dbReference>
<keyword evidence="4" id="KW-1185">Reference proteome</keyword>
<dbReference type="GO" id="GO:0019171">
    <property type="term" value="F:(3R)-hydroxyacyl-[acyl-carrier-protein] dehydratase activity"/>
    <property type="evidence" value="ECO:0007669"/>
    <property type="project" value="TreeGrafter"/>
</dbReference>
<accession>A0A285NAQ6</accession>
<evidence type="ECO:0000259" key="2">
    <source>
        <dbReference type="Pfam" id="PF01575"/>
    </source>
</evidence>
<evidence type="ECO:0000313" key="4">
    <source>
        <dbReference type="Proteomes" id="UP000219439"/>
    </source>
</evidence>
<dbReference type="EMBL" id="OBEL01000001">
    <property type="protein sequence ID" value="SNZ05993.1"/>
    <property type="molecule type" value="Genomic_DNA"/>
</dbReference>
<dbReference type="InterPro" id="IPR050965">
    <property type="entry name" value="UPF0336/Enoyl-CoA_hydratase"/>
</dbReference>
<dbReference type="Gene3D" id="3.10.129.10">
    <property type="entry name" value="Hotdog Thioesterase"/>
    <property type="match status" value="1"/>
</dbReference>
<feature type="domain" description="MaoC-like" evidence="2">
    <location>
        <begin position="28"/>
        <end position="121"/>
    </location>
</feature>
<sequence>MTAPLSGVEARTVYYEDMSVGQTERFTHCVTDADIAAFAAVSGDYNPIHIDKEYGANSQFGSCIAHGLYTASLFSAILGMRLPGPGAIYIGQTLNFKAPVKPNDELTIEVKVEEKIDRGRRVRLACVARVGETVVLEGEAQVKAVKKPAE</sequence>
<dbReference type="Proteomes" id="UP000219439">
    <property type="component" value="Unassembled WGS sequence"/>
</dbReference>
<dbReference type="InterPro" id="IPR029069">
    <property type="entry name" value="HotDog_dom_sf"/>
</dbReference>
<dbReference type="CDD" id="cd03449">
    <property type="entry name" value="R_hydratase"/>
    <property type="match status" value="1"/>
</dbReference>
<keyword evidence="1" id="KW-0456">Lyase</keyword>
<dbReference type="SUPFAM" id="SSF54637">
    <property type="entry name" value="Thioesterase/thiol ester dehydrase-isomerase"/>
    <property type="match status" value="1"/>
</dbReference>
<proteinExistence type="predicted"/>
<dbReference type="OrthoDB" id="9800237at2"/>
<dbReference type="PANTHER" id="PTHR43437">
    <property type="entry name" value="HYDROXYACYL-THIOESTER DEHYDRATASE TYPE 2, MITOCHONDRIAL-RELATED"/>
    <property type="match status" value="1"/>
</dbReference>
<dbReference type="GO" id="GO:0004312">
    <property type="term" value="F:fatty acid synthase activity"/>
    <property type="evidence" value="ECO:0007669"/>
    <property type="project" value="InterPro"/>
</dbReference>
<gene>
    <name evidence="3" type="ORF">SAMN06265368_0259</name>
</gene>
<reference evidence="3 4" key="1">
    <citation type="submission" date="2017-09" db="EMBL/GenBank/DDBJ databases">
        <authorList>
            <person name="Ehlers B."/>
            <person name="Leendertz F.H."/>
        </authorList>
    </citation>
    <scope>NUCLEOTIDE SEQUENCE [LARGE SCALE GENOMIC DNA]</scope>
    <source>
        <strain evidence="3 4">DSM 18289</strain>
    </source>
</reference>
<dbReference type="InterPro" id="IPR003965">
    <property type="entry name" value="Fatty_acid_synthase"/>
</dbReference>
<dbReference type="GO" id="GO:0006633">
    <property type="term" value="P:fatty acid biosynthetic process"/>
    <property type="evidence" value="ECO:0007669"/>
    <property type="project" value="InterPro"/>
</dbReference>
<dbReference type="GO" id="GO:0005835">
    <property type="term" value="C:fatty acid synthase complex"/>
    <property type="evidence" value="ECO:0007669"/>
    <property type="project" value="InterPro"/>
</dbReference>